<dbReference type="EMBL" id="CABPRJ010000062">
    <property type="protein sequence ID" value="VVC27113.1"/>
    <property type="molecule type" value="Genomic_DNA"/>
</dbReference>
<sequence length="215" mass="24148">MAANSFYLDEVQEYLDYIRTIGMEAWIPDSPGYGPKIPVPDQCRFGVLCLNYKGSDIYIRSNSHRAMNLAVVPGSTYSSENRRRSVRQNPVGIAVVDYGYESRNRFFVVDREENYGITERVPSKRSVGVQCGDGLIRYNGNHFYYSLMSHRDDCNGSTRTCTAGYDGNSVITDSVSDNTYVLEKMVIGHKLAISNRRSAVLSNFLNLNCVNACES</sequence>
<dbReference type="AlphaFoldDB" id="A0A5E4MCW9"/>
<name>A0A5E4MCW9_9HEMI</name>
<protein>
    <submittedName>
        <fullName evidence="1">Uncharacterized protein</fullName>
    </submittedName>
</protein>
<organism evidence="1 2">
    <name type="scientific">Cinara cedri</name>
    <dbReference type="NCBI Taxonomy" id="506608"/>
    <lineage>
        <taxon>Eukaryota</taxon>
        <taxon>Metazoa</taxon>
        <taxon>Ecdysozoa</taxon>
        <taxon>Arthropoda</taxon>
        <taxon>Hexapoda</taxon>
        <taxon>Insecta</taxon>
        <taxon>Pterygota</taxon>
        <taxon>Neoptera</taxon>
        <taxon>Paraneoptera</taxon>
        <taxon>Hemiptera</taxon>
        <taxon>Sternorrhyncha</taxon>
        <taxon>Aphidomorpha</taxon>
        <taxon>Aphidoidea</taxon>
        <taxon>Aphididae</taxon>
        <taxon>Lachninae</taxon>
        <taxon>Cinara</taxon>
    </lineage>
</organism>
<evidence type="ECO:0000313" key="1">
    <source>
        <dbReference type="EMBL" id="VVC27113.1"/>
    </source>
</evidence>
<accession>A0A5E4MCW9</accession>
<dbReference type="Proteomes" id="UP000325440">
    <property type="component" value="Unassembled WGS sequence"/>
</dbReference>
<reference evidence="1 2" key="1">
    <citation type="submission" date="2019-08" db="EMBL/GenBank/DDBJ databases">
        <authorList>
            <person name="Alioto T."/>
            <person name="Alioto T."/>
            <person name="Gomez Garrido J."/>
        </authorList>
    </citation>
    <scope>NUCLEOTIDE SEQUENCE [LARGE SCALE GENOMIC DNA]</scope>
</reference>
<proteinExistence type="predicted"/>
<gene>
    <name evidence="1" type="ORF">CINCED_3A018536</name>
</gene>
<keyword evidence="2" id="KW-1185">Reference proteome</keyword>
<dbReference type="OrthoDB" id="6591972at2759"/>
<evidence type="ECO:0000313" key="2">
    <source>
        <dbReference type="Proteomes" id="UP000325440"/>
    </source>
</evidence>